<dbReference type="HAMAP" id="MF_00815">
    <property type="entry name" value="ATP_synth_gamma_bact"/>
    <property type="match status" value="1"/>
</dbReference>
<dbReference type="STRING" id="641665.GCA_002104455_00798"/>
<dbReference type="Pfam" id="PF00231">
    <property type="entry name" value="ATP-synt"/>
    <property type="match status" value="1"/>
</dbReference>
<evidence type="ECO:0000256" key="2">
    <source>
        <dbReference type="ARBA" id="ARBA00004417"/>
    </source>
</evidence>
<dbReference type="PROSITE" id="PS00153">
    <property type="entry name" value="ATPASE_GAMMA"/>
    <property type="match status" value="1"/>
</dbReference>
<dbReference type="InterPro" id="IPR000131">
    <property type="entry name" value="ATP_synth_F1_gsu"/>
</dbReference>
<evidence type="ECO:0000256" key="13">
    <source>
        <dbReference type="ARBA" id="ARBA00071828"/>
    </source>
</evidence>
<dbReference type="GO" id="GO:0005886">
    <property type="term" value="C:plasma membrane"/>
    <property type="evidence" value="ECO:0007669"/>
    <property type="project" value="UniProtKB-SubCell"/>
</dbReference>
<comment type="similarity">
    <text evidence="3 15">Belongs to the ATPase gamma chain family.</text>
</comment>
<comment type="function">
    <text evidence="1 15">Produces ATP from ADP in the presence of a proton gradient across the membrane. The gamma chain is believed to be important in regulating ATPase activity and the flow of protons through the CF(0) complex.</text>
</comment>
<dbReference type="AlphaFoldDB" id="A0A1H7PG11"/>
<evidence type="ECO:0000256" key="8">
    <source>
        <dbReference type="ARBA" id="ARBA00023065"/>
    </source>
</evidence>
<dbReference type="InterPro" id="IPR023632">
    <property type="entry name" value="ATP_synth_F1_gsu_CS"/>
</dbReference>
<keyword evidence="10 15" id="KW-0139">CF(1)</keyword>
<dbReference type="CDD" id="cd12151">
    <property type="entry name" value="F1-ATPase_gamma"/>
    <property type="match status" value="1"/>
</dbReference>
<dbReference type="PRINTS" id="PR00126">
    <property type="entry name" value="ATPASEGAMMA"/>
</dbReference>
<evidence type="ECO:0000256" key="9">
    <source>
        <dbReference type="ARBA" id="ARBA00023136"/>
    </source>
</evidence>
<evidence type="ECO:0000313" key="17">
    <source>
        <dbReference type="Proteomes" id="UP000199297"/>
    </source>
</evidence>
<dbReference type="NCBIfam" id="NF004144">
    <property type="entry name" value="PRK05621.1-1"/>
    <property type="match status" value="1"/>
</dbReference>
<evidence type="ECO:0000256" key="11">
    <source>
        <dbReference type="ARBA" id="ARBA00023310"/>
    </source>
</evidence>
<dbReference type="GO" id="GO:0045259">
    <property type="term" value="C:proton-transporting ATP synthase complex"/>
    <property type="evidence" value="ECO:0007669"/>
    <property type="project" value="UniProtKB-KW"/>
</dbReference>
<evidence type="ECO:0000256" key="4">
    <source>
        <dbReference type="ARBA" id="ARBA00011648"/>
    </source>
</evidence>
<evidence type="ECO:0000256" key="7">
    <source>
        <dbReference type="ARBA" id="ARBA00022781"/>
    </source>
</evidence>
<dbReference type="SUPFAM" id="SSF52943">
    <property type="entry name" value="ATP synthase (F1-ATPase), gamma subunit"/>
    <property type="match status" value="1"/>
</dbReference>
<dbReference type="PANTHER" id="PTHR11693">
    <property type="entry name" value="ATP SYNTHASE GAMMA CHAIN"/>
    <property type="match status" value="1"/>
</dbReference>
<comment type="subunit">
    <text evidence="4 15">F-type ATPases have 2 components, CF(1) - the catalytic core - and CF(0) - the membrane proton channel. CF(1) has five subunits: alpha(3), beta(3), gamma(1), delta(1), epsilon(1). CF(0) has three main subunits: a, b and c.</text>
</comment>
<evidence type="ECO:0000256" key="5">
    <source>
        <dbReference type="ARBA" id="ARBA00022448"/>
    </source>
</evidence>
<evidence type="ECO:0000256" key="1">
    <source>
        <dbReference type="ARBA" id="ARBA00003456"/>
    </source>
</evidence>
<dbReference type="OrthoDB" id="9812769at2"/>
<keyword evidence="6 15" id="KW-1003">Cell membrane</keyword>
<dbReference type="FunFam" id="3.40.1380.10:FF:000001">
    <property type="entry name" value="ATP synthase gamma chain"/>
    <property type="match status" value="1"/>
</dbReference>
<keyword evidence="17" id="KW-1185">Reference proteome</keyword>
<evidence type="ECO:0000256" key="6">
    <source>
        <dbReference type="ARBA" id="ARBA00022475"/>
    </source>
</evidence>
<dbReference type="PANTHER" id="PTHR11693:SF22">
    <property type="entry name" value="ATP SYNTHASE SUBUNIT GAMMA, MITOCHONDRIAL"/>
    <property type="match status" value="1"/>
</dbReference>
<dbReference type="FunFam" id="1.10.287.80:FF:000005">
    <property type="entry name" value="ATP synthase gamma chain"/>
    <property type="match status" value="2"/>
</dbReference>
<evidence type="ECO:0000256" key="14">
    <source>
        <dbReference type="ARBA" id="ARBA00076789"/>
    </source>
</evidence>
<accession>A0A1H7PG11</accession>
<gene>
    <name evidence="15" type="primary">atpG</name>
    <name evidence="16" type="ORF">SAMN05216262_109100</name>
</gene>
<organism evidence="16 17">
    <name type="scientific">Colwellia chukchiensis</name>
    <dbReference type="NCBI Taxonomy" id="641665"/>
    <lineage>
        <taxon>Bacteria</taxon>
        <taxon>Pseudomonadati</taxon>
        <taxon>Pseudomonadota</taxon>
        <taxon>Gammaproteobacteria</taxon>
        <taxon>Alteromonadales</taxon>
        <taxon>Colwelliaceae</taxon>
        <taxon>Colwellia</taxon>
    </lineage>
</organism>
<dbReference type="GO" id="GO:0005524">
    <property type="term" value="F:ATP binding"/>
    <property type="evidence" value="ECO:0007669"/>
    <property type="project" value="UniProtKB-UniRule"/>
</dbReference>
<keyword evidence="11 15" id="KW-0066">ATP synthesis</keyword>
<dbReference type="RefSeq" id="WP_085285194.1">
    <property type="nucleotide sequence ID" value="NZ_FOBI01000009.1"/>
</dbReference>
<protein>
    <recommendedName>
        <fullName evidence="13 15">ATP synthase gamma chain</fullName>
    </recommendedName>
    <alternativeName>
        <fullName evidence="14 15">ATP synthase F1 sector gamma subunit</fullName>
    </alternativeName>
    <alternativeName>
        <fullName evidence="12 15">F-ATPase gamma subunit</fullName>
    </alternativeName>
</protein>
<dbReference type="NCBIfam" id="TIGR01146">
    <property type="entry name" value="ATPsyn_F1gamma"/>
    <property type="match status" value="1"/>
</dbReference>
<reference evidence="17" key="1">
    <citation type="submission" date="2016-10" db="EMBL/GenBank/DDBJ databases">
        <authorList>
            <person name="Varghese N."/>
            <person name="Submissions S."/>
        </authorList>
    </citation>
    <scope>NUCLEOTIDE SEQUENCE [LARGE SCALE GENOMIC DNA]</scope>
    <source>
        <strain evidence="17">CGMCC 1.9127</strain>
    </source>
</reference>
<evidence type="ECO:0000256" key="10">
    <source>
        <dbReference type="ARBA" id="ARBA00023196"/>
    </source>
</evidence>
<evidence type="ECO:0000256" key="12">
    <source>
        <dbReference type="ARBA" id="ARBA00031066"/>
    </source>
</evidence>
<evidence type="ECO:0000256" key="15">
    <source>
        <dbReference type="HAMAP-Rule" id="MF_00815"/>
    </source>
</evidence>
<evidence type="ECO:0000313" key="16">
    <source>
        <dbReference type="EMBL" id="SEL34384.1"/>
    </source>
</evidence>
<dbReference type="InterPro" id="IPR035968">
    <property type="entry name" value="ATP_synth_F1_ATPase_gsu"/>
</dbReference>
<dbReference type="Gene3D" id="3.40.1380.10">
    <property type="match status" value="1"/>
</dbReference>
<dbReference type="EMBL" id="FOBI01000009">
    <property type="protein sequence ID" value="SEL34384.1"/>
    <property type="molecule type" value="Genomic_DNA"/>
</dbReference>
<sequence>MAGGKEIKSKIGSVQNTQKITSAMEMVAASKMRRAQDSMAASRPYAENMRNVIGHIALGNLEYRHPYMEEREAKRVGYIVVSTDRGLCGGLNINLFKQVLADAGKHQAAGAEVDFAVVGSKATAFFNNMGAKVVSQVSGLGDNPSLTDLIGSVRVMLNAYDNGEIDRLFIVYNKFVNTMTQKPTIDQLLPLPKSDDDAIKHRWDFIYEPDAQALLEQLLVRYTESQVYQGVVENLACEQAARMVAMKAATDNAGDLIDDLQLVYNKARQASITQELSEICAGAAAV</sequence>
<dbReference type="GO" id="GO:0046933">
    <property type="term" value="F:proton-transporting ATP synthase activity, rotational mechanism"/>
    <property type="evidence" value="ECO:0007669"/>
    <property type="project" value="UniProtKB-UniRule"/>
</dbReference>
<dbReference type="GO" id="GO:0042777">
    <property type="term" value="P:proton motive force-driven plasma membrane ATP synthesis"/>
    <property type="evidence" value="ECO:0007669"/>
    <property type="project" value="UniProtKB-UniRule"/>
</dbReference>
<dbReference type="Proteomes" id="UP000199297">
    <property type="component" value="Unassembled WGS sequence"/>
</dbReference>
<keyword evidence="9 15" id="KW-0472">Membrane</keyword>
<evidence type="ECO:0000256" key="3">
    <source>
        <dbReference type="ARBA" id="ARBA00007681"/>
    </source>
</evidence>
<keyword evidence="5 15" id="KW-0813">Transport</keyword>
<keyword evidence="8 15" id="KW-0406">Ion transport</keyword>
<name>A0A1H7PG11_9GAMM</name>
<dbReference type="Gene3D" id="1.10.287.80">
    <property type="entry name" value="ATP synthase, gamma subunit, helix hairpin domain"/>
    <property type="match status" value="2"/>
</dbReference>
<comment type="subcellular location">
    <subcellularLocation>
        <location evidence="2">Cell inner membrane</location>
        <topology evidence="2">Peripheral membrane protein</topology>
    </subcellularLocation>
    <subcellularLocation>
        <location evidence="15">Cell membrane</location>
        <topology evidence="15">Peripheral membrane protein</topology>
    </subcellularLocation>
</comment>
<proteinExistence type="inferred from homology"/>
<keyword evidence="7 15" id="KW-0375">Hydrogen ion transport</keyword>